<protein>
    <recommendedName>
        <fullName evidence="4">N-acetylgalactosaminide beta-1,3-galactosyltransferase</fullName>
        <ecNumber evidence="4">2.4.1.122</ecNumber>
    </recommendedName>
</protein>
<organism evidence="14 15">
    <name type="scientific">Daphnia pulex</name>
    <name type="common">Water flea</name>
    <dbReference type="NCBI Taxonomy" id="6669"/>
    <lineage>
        <taxon>Eukaryota</taxon>
        <taxon>Metazoa</taxon>
        <taxon>Ecdysozoa</taxon>
        <taxon>Arthropoda</taxon>
        <taxon>Crustacea</taxon>
        <taxon>Branchiopoda</taxon>
        <taxon>Diplostraca</taxon>
        <taxon>Cladocera</taxon>
        <taxon>Anomopoda</taxon>
        <taxon>Daphniidae</taxon>
        <taxon>Daphnia</taxon>
    </lineage>
</organism>
<keyword evidence="15" id="KW-1185">Reference proteome</keyword>
<evidence type="ECO:0000256" key="2">
    <source>
        <dbReference type="ARBA" id="ARBA00004922"/>
    </source>
</evidence>
<evidence type="ECO:0000256" key="7">
    <source>
        <dbReference type="ARBA" id="ARBA00022692"/>
    </source>
</evidence>
<dbReference type="InterPro" id="IPR026050">
    <property type="entry name" value="C1GALT1/C1GALT1_chp1"/>
</dbReference>
<dbReference type="AlphaFoldDB" id="E9G9Y6"/>
<dbReference type="STRING" id="6669.E9G9Y6"/>
<dbReference type="EMBL" id="GL732536">
    <property type="protein sequence ID" value="EFX83649.1"/>
    <property type="molecule type" value="Genomic_DNA"/>
</dbReference>
<keyword evidence="6" id="KW-0808">Transferase</keyword>
<keyword evidence="9" id="KW-0735">Signal-anchor</keyword>
<dbReference type="PANTHER" id="PTHR23033">
    <property type="entry name" value="BETA1,3-GALACTOSYLTRANSFERASE"/>
    <property type="match status" value="1"/>
</dbReference>
<evidence type="ECO:0000259" key="13">
    <source>
        <dbReference type="Pfam" id="PF02434"/>
    </source>
</evidence>
<dbReference type="Pfam" id="PF02434">
    <property type="entry name" value="Fringe"/>
    <property type="match status" value="1"/>
</dbReference>
<evidence type="ECO:0000256" key="4">
    <source>
        <dbReference type="ARBA" id="ARBA00012557"/>
    </source>
</evidence>
<sequence length="270" mass="30969">MKIRFFKINLSLSCLRYWWIVTVFLGCCSLIGRFLPLNRTAVSIGDVTHSASPPIQHRILCWIPISAKSKFRAQLIQKTWGKQCDVLLFLSSQADASIPAIGLPVEDAYSTLWGKTSEGLKYIYENHLNEADWFIKADDDTYVVVDNLRQFLMSHDISLPHFLGSRFAHNRLLKGYFGGGAGYVMTRETIRIFVEHVYNNGFDMCINGHNGEEDSYLAMCLEVFDVIFGDTRDCNGAERFLQLSLHNLYRPFDYQSTLRAFFPSKLTVRH</sequence>
<evidence type="ECO:0000256" key="9">
    <source>
        <dbReference type="ARBA" id="ARBA00022968"/>
    </source>
</evidence>
<evidence type="ECO:0000256" key="1">
    <source>
        <dbReference type="ARBA" id="ARBA00004606"/>
    </source>
</evidence>
<feature type="transmembrane region" description="Helical" evidence="12">
    <location>
        <begin position="17"/>
        <end position="35"/>
    </location>
</feature>
<evidence type="ECO:0000313" key="15">
    <source>
        <dbReference type="Proteomes" id="UP000000305"/>
    </source>
</evidence>
<dbReference type="HOGENOM" id="CLU_1031576_0_0_1"/>
<dbReference type="OMA" id="ETIRIFV"/>
<dbReference type="OrthoDB" id="6335980at2759"/>
<gene>
    <name evidence="14" type="ORF">DAPPUDRAFT_239741</name>
</gene>
<keyword evidence="5" id="KW-0328">Glycosyltransferase</keyword>
<dbReference type="GO" id="GO:0016263">
    <property type="term" value="F:glycoprotein-N-acetylgalactosamine 3-beta-galactosyltransferase activity"/>
    <property type="evidence" value="ECO:0000318"/>
    <property type="project" value="GO_Central"/>
</dbReference>
<evidence type="ECO:0000256" key="8">
    <source>
        <dbReference type="ARBA" id="ARBA00022741"/>
    </source>
</evidence>
<dbReference type="GO" id="GO:0016020">
    <property type="term" value="C:membrane"/>
    <property type="evidence" value="ECO:0007669"/>
    <property type="project" value="UniProtKB-SubCell"/>
</dbReference>
<keyword evidence="8" id="KW-0547">Nucleotide-binding</keyword>
<proteinExistence type="inferred from homology"/>
<keyword evidence="7 12" id="KW-0812">Transmembrane</keyword>
<dbReference type="KEGG" id="dpx:DAPPUDRAFT_239741"/>
<evidence type="ECO:0000256" key="5">
    <source>
        <dbReference type="ARBA" id="ARBA00022676"/>
    </source>
</evidence>
<dbReference type="Proteomes" id="UP000000305">
    <property type="component" value="Unassembled WGS sequence"/>
</dbReference>
<dbReference type="InParanoid" id="E9G9Y6"/>
<keyword evidence="10 12" id="KW-1133">Transmembrane helix</keyword>
<reference evidence="14 15" key="1">
    <citation type="journal article" date="2011" name="Science">
        <title>The ecoresponsive genome of Daphnia pulex.</title>
        <authorList>
            <person name="Colbourne J.K."/>
            <person name="Pfrender M.E."/>
            <person name="Gilbert D."/>
            <person name="Thomas W.K."/>
            <person name="Tucker A."/>
            <person name="Oakley T.H."/>
            <person name="Tokishita S."/>
            <person name="Aerts A."/>
            <person name="Arnold G.J."/>
            <person name="Basu M.K."/>
            <person name="Bauer D.J."/>
            <person name="Caceres C.E."/>
            <person name="Carmel L."/>
            <person name="Casola C."/>
            <person name="Choi J.H."/>
            <person name="Detter J.C."/>
            <person name="Dong Q."/>
            <person name="Dusheyko S."/>
            <person name="Eads B.D."/>
            <person name="Frohlich T."/>
            <person name="Geiler-Samerotte K.A."/>
            <person name="Gerlach D."/>
            <person name="Hatcher P."/>
            <person name="Jogdeo S."/>
            <person name="Krijgsveld J."/>
            <person name="Kriventseva E.V."/>
            <person name="Kultz D."/>
            <person name="Laforsch C."/>
            <person name="Lindquist E."/>
            <person name="Lopez J."/>
            <person name="Manak J.R."/>
            <person name="Muller J."/>
            <person name="Pangilinan J."/>
            <person name="Patwardhan R.P."/>
            <person name="Pitluck S."/>
            <person name="Pritham E.J."/>
            <person name="Rechtsteiner A."/>
            <person name="Rho M."/>
            <person name="Rogozin I.B."/>
            <person name="Sakarya O."/>
            <person name="Salamov A."/>
            <person name="Schaack S."/>
            <person name="Shapiro H."/>
            <person name="Shiga Y."/>
            <person name="Skalitzky C."/>
            <person name="Smith Z."/>
            <person name="Souvorov A."/>
            <person name="Sung W."/>
            <person name="Tang Z."/>
            <person name="Tsuchiya D."/>
            <person name="Tu H."/>
            <person name="Vos H."/>
            <person name="Wang M."/>
            <person name="Wolf Y.I."/>
            <person name="Yamagata H."/>
            <person name="Yamada T."/>
            <person name="Ye Y."/>
            <person name="Shaw J.R."/>
            <person name="Andrews J."/>
            <person name="Crease T.J."/>
            <person name="Tang H."/>
            <person name="Lucas S.M."/>
            <person name="Robertson H.M."/>
            <person name="Bork P."/>
            <person name="Koonin E.V."/>
            <person name="Zdobnov E.M."/>
            <person name="Grigoriev I.V."/>
            <person name="Lynch M."/>
            <person name="Boore J.L."/>
        </authorList>
    </citation>
    <scope>NUCLEOTIDE SEQUENCE [LARGE SCALE GENOMIC DNA]</scope>
</reference>
<dbReference type="PANTHER" id="PTHR23033:SF14">
    <property type="entry name" value="GLYCOPROTEIN-N-ACETYLGALACTOSAMINE 3-BETA-GALACTOSYLTRANSFERASE 1-RELATED"/>
    <property type="match status" value="1"/>
</dbReference>
<evidence type="ECO:0000256" key="11">
    <source>
        <dbReference type="ARBA" id="ARBA00023136"/>
    </source>
</evidence>
<name>E9G9Y6_DAPPU</name>
<dbReference type="PROSITE" id="PS51257">
    <property type="entry name" value="PROKAR_LIPOPROTEIN"/>
    <property type="match status" value="1"/>
</dbReference>
<comment type="pathway">
    <text evidence="2">Protein modification; protein glycosylation.</text>
</comment>
<accession>E9G9Y6</accession>
<evidence type="ECO:0000256" key="10">
    <source>
        <dbReference type="ARBA" id="ARBA00022989"/>
    </source>
</evidence>
<dbReference type="eggNOG" id="KOG2246">
    <property type="taxonomic scope" value="Eukaryota"/>
</dbReference>
<evidence type="ECO:0000256" key="3">
    <source>
        <dbReference type="ARBA" id="ARBA00006462"/>
    </source>
</evidence>
<evidence type="ECO:0000313" key="14">
    <source>
        <dbReference type="EMBL" id="EFX83649.1"/>
    </source>
</evidence>
<dbReference type="EC" id="2.4.1.122" evidence="4"/>
<dbReference type="PhylomeDB" id="E9G9Y6"/>
<feature type="domain" description="Fringe-like glycosyltransferase" evidence="13">
    <location>
        <begin position="71"/>
        <end position="222"/>
    </location>
</feature>
<keyword evidence="11 12" id="KW-0472">Membrane</keyword>
<evidence type="ECO:0000256" key="6">
    <source>
        <dbReference type="ARBA" id="ARBA00022679"/>
    </source>
</evidence>
<dbReference type="InterPro" id="IPR003378">
    <property type="entry name" value="Fringe-like_glycosylTrfase"/>
</dbReference>
<dbReference type="Gene3D" id="3.90.550.50">
    <property type="match status" value="1"/>
</dbReference>
<evidence type="ECO:0000256" key="12">
    <source>
        <dbReference type="SAM" id="Phobius"/>
    </source>
</evidence>
<comment type="subcellular location">
    <subcellularLocation>
        <location evidence="1">Membrane</location>
        <topology evidence="1">Single-pass type II membrane protein</topology>
    </subcellularLocation>
</comment>
<comment type="similarity">
    <text evidence="3">Belongs to the glycosyltransferase 31 family. Beta3-Gal-T subfamily.</text>
</comment>
<dbReference type="GO" id="GO:0000166">
    <property type="term" value="F:nucleotide binding"/>
    <property type="evidence" value="ECO:0007669"/>
    <property type="project" value="UniProtKB-KW"/>
</dbReference>